<dbReference type="InterPro" id="IPR001732">
    <property type="entry name" value="UDP-Glc/GDP-Man_DH_N"/>
</dbReference>
<dbReference type="InterPro" id="IPR014026">
    <property type="entry name" value="UDP-Glc/GDP-Man_DH_dimer"/>
</dbReference>
<comment type="pathway">
    <text evidence="1">Nucleotide-sugar biosynthesis; UDP-alpha-D-glucuronate biosynthesis; UDP-alpha-D-glucuronate from UDP-alpha-D-glucose: step 1/1.</text>
</comment>
<dbReference type="EC" id="1.1.1.22" evidence="3 7"/>
<evidence type="ECO:0000256" key="7">
    <source>
        <dbReference type="PIRNR" id="PIRNR000124"/>
    </source>
</evidence>
<dbReference type="PANTHER" id="PTHR43750">
    <property type="entry name" value="UDP-GLUCOSE 6-DEHYDROGENASE TUAD"/>
    <property type="match status" value="1"/>
</dbReference>
<organism evidence="12 13">
    <name type="scientific">Arthrobacter glacialis</name>
    <dbReference type="NCBI Taxonomy" id="1664"/>
    <lineage>
        <taxon>Bacteria</taxon>
        <taxon>Bacillati</taxon>
        <taxon>Actinomycetota</taxon>
        <taxon>Actinomycetes</taxon>
        <taxon>Micrococcales</taxon>
        <taxon>Micrococcaceae</taxon>
        <taxon>Arthrobacter</taxon>
    </lineage>
</organism>
<keyword evidence="5 7" id="KW-0520">NAD</keyword>
<comment type="catalytic activity">
    <reaction evidence="6 7">
        <text>UDP-alpha-D-glucose + 2 NAD(+) + H2O = UDP-alpha-D-glucuronate + 2 NADH + 3 H(+)</text>
        <dbReference type="Rhea" id="RHEA:23596"/>
        <dbReference type="ChEBI" id="CHEBI:15377"/>
        <dbReference type="ChEBI" id="CHEBI:15378"/>
        <dbReference type="ChEBI" id="CHEBI:57540"/>
        <dbReference type="ChEBI" id="CHEBI:57945"/>
        <dbReference type="ChEBI" id="CHEBI:58052"/>
        <dbReference type="ChEBI" id="CHEBI:58885"/>
        <dbReference type="EC" id="1.1.1.22"/>
    </reaction>
</comment>
<evidence type="ECO:0000256" key="2">
    <source>
        <dbReference type="ARBA" id="ARBA00006601"/>
    </source>
</evidence>
<accession>A0A2S3ZWQ6</accession>
<dbReference type="UniPathway" id="UPA00038">
    <property type="reaction ID" value="UER00491"/>
</dbReference>
<evidence type="ECO:0000313" key="13">
    <source>
        <dbReference type="Proteomes" id="UP000237061"/>
    </source>
</evidence>
<dbReference type="PIRSF" id="PIRSF000124">
    <property type="entry name" value="UDPglc_GDPman_dh"/>
    <property type="match status" value="1"/>
</dbReference>
<evidence type="ECO:0000256" key="1">
    <source>
        <dbReference type="ARBA" id="ARBA00004701"/>
    </source>
</evidence>
<dbReference type="EMBL" id="PPXC01000006">
    <property type="protein sequence ID" value="POH73613.1"/>
    <property type="molecule type" value="Genomic_DNA"/>
</dbReference>
<evidence type="ECO:0000256" key="10">
    <source>
        <dbReference type="PIRSR" id="PIRSR500134-3"/>
    </source>
</evidence>
<evidence type="ECO:0000256" key="5">
    <source>
        <dbReference type="ARBA" id="ARBA00023027"/>
    </source>
</evidence>
<dbReference type="InterPro" id="IPR014027">
    <property type="entry name" value="UDP-Glc/GDP-Man_DH_C"/>
</dbReference>
<feature type="binding site" evidence="9">
    <location>
        <position position="259"/>
    </location>
    <ligand>
        <name>substrate</name>
    </ligand>
</feature>
<dbReference type="RefSeq" id="WP_103465510.1">
    <property type="nucleotide sequence ID" value="NZ_PPXC01000006.1"/>
</dbReference>
<evidence type="ECO:0000256" key="9">
    <source>
        <dbReference type="PIRSR" id="PIRSR500134-2"/>
    </source>
</evidence>
<feature type="binding site" evidence="10">
    <location>
        <position position="265"/>
    </location>
    <ligand>
        <name>NAD(+)</name>
        <dbReference type="ChEBI" id="CHEBI:57540"/>
    </ligand>
</feature>
<dbReference type="SMART" id="SM00984">
    <property type="entry name" value="UDPG_MGDP_dh_C"/>
    <property type="match status" value="1"/>
</dbReference>
<keyword evidence="4 7" id="KW-0560">Oxidoreductase</keyword>
<evidence type="ECO:0000256" key="3">
    <source>
        <dbReference type="ARBA" id="ARBA00012954"/>
    </source>
</evidence>
<comment type="caution">
    <text evidence="12">The sequence shown here is derived from an EMBL/GenBank/DDBJ whole genome shotgun (WGS) entry which is preliminary data.</text>
</comment>
<dbReference type="InterPro" id="IPR036291">
    <property type="entry name" value="NAD(P)-bd_dom_sf"/>
</dbReference>
<feature type="binding site" evidence="10">
    <location>
        <position position="121"/>
    </location>
    <ligand>
        <name>NAD(+)</name>
        <dbReference type="ChEBI" id="CHEBI:57540"/>
    </ligand>
</feature>
<dbReference type="Gene3D" id="3.40.50.720">
    <property type="entry name" value="NAD(P)-binding Rossmann-like Domain"/>
    <property type="match status" value="2"/>
</dbReference>
<name>A0A2S3ZWQ6_ARTGL</name>
<keyword evidence="13" id="KW-1185">Reference proteome</keyword>
<protein>
    <recommendedName>
        <fullName evidence="3 7">UDP-glucose 6-dehydrogenase</fullName>
        <ecNumber evidence="3 7">1.1.1.22</ecNumber>
    </recommendedName>
</protein>
<feature type="binding site" evidence="9">
    <location>
        <begin position="251"/>
        <end position="255"/>
    </location>
    <ligand>
        <name>substrate</name>
    </ligand>
</feature>
<dbReference type="GO" id="GO:0003979">
    <property type="term" value="F:UDP-glucose 6-dehydrogenase activity"/>
    <property type="evidence" value="ECO:0007669"/>
    <property type="project" value="UniProtKB-EC"/>
</dbReference>
<dbReference type="SUPFAM" id="SSF52413">
    <property type="entry name" value="UDP-glucose/GDP-mannose dehydrogenase C-terminal domain"/>
    <property type="match status" value="1"/>
</dbReference>
<dbReference type="Pfam" id="PF03720">
    <property type="entry name" value="UDPG_MGDP_dh_C"/>
    <property type="match status" value="1"/>
</dbReference>
<dbReference type="InterPro" id="IPR036220">
    <property type="entry name" value="UDP-Glc/GDP-Man_DH_C_sf"/>
</dbReference>
<proteinExistence type="inferred from homology"/>
<dbReference type="Pfam" id="PF00984">
    <property type="entry name" value="UDPG_MGDP_dh"/>
    <property type="match status" value="1"/>
</dbReference>
<evidence type="ECO:0000256" key="6">
    <source>
        <dbReference type="ARBA" id="ARBA00047473"/>
    </source>
</evidence>
<sequence>MKISVIGAGYLGTVHAATLASMGHHVIGLDTDAARIETLARGAAPFHEPGLAELLQDGHSSGRLTFSTDPARLADADVHFLCVGTPQSKTGNDTDLSFLLSAVSALLPHVRPGAVVVGKSTVPVGTAAIVAQMLLGTGVALAWNPEFLRQGTAVQDSLAPDRLVYGVPSDAKGTQACSMLDVVYAPLLARGTPRLVTNFATAELIKVSANAFLALKLSYVNAVGQLCEQVGADVIQLSQALGLDERIGGRYFHAGVGFGGGCLPKDLRSFRAQAHRNGVESLDEMLSLVDGINADARYHTAEAAVRLCGGSVRGRAITVLGATFKPNTDDIRDSPALDVASQLAAQGAHVTVTDPQAGDHVWLQYPQLTFQSDVSLALRGADMVLLLTQWPQFLSLDPALTAALVQRPVMLDGRNALDAAAWQAAGWEYHGIGRGQVLAKNVPSAGLSQAAA</sequence>
<feature type="binding site" evidence="9">
    <location>
        <position position="325"/>
    </location>
    <ligand>
        <name>substrate</name>
    </ligand>
</feature>
<dbReference type="InterPro" id="IPR028357">
    <property type="entry name" value="UDPglc_DH_bac"/>
</dbReference>
<feature type="binding site" evidence="10">
    <location>
        <position position="332"/>
    </location>
    <ligand>
        <name>NAD(+)</name>
        <dbReference type="ChEBI" id="CHEBI:57540"/>
    </ligand>
</feature>
<feature type="binding site" evidence="10">
    <location>
        <position position="85"/>
    </location>
    <ligand>
        <name>NAD(+)</name>
        <dbReference type="ChEBI" id="CHEBI:57540"/>
    </ligand>
</feature>
<dbReference type="InterPro" id="IPR008927">
    <property type="entry name" value="6-PGluconate_DH-like_C_sf"/>
</dbReference>
<dbReference type="Gene3D" id="1.20.5.100">
    <property type="entry name" value="Cytochrome c1, transmembrane anchor, C-terminal"/>
    <property type="match status" value="1"/>
</dbReference>
<dbReference type="NCBIfam" id="TIGR03026">
    <property type="entry name" value="NDP-sugDHase"/>
    <property type="match status" value="1"/>
</dbReference>
<dbReference type="InterPro" id="IPR017476">
    <property type="entry name" value="UDP-Glc/GDP-Man"/>
</dbReference>
<evidence type="ECO:0000256" key="4">
    <source>
        <dbReference type="ARBA" id="ARBA00023002"/>
    </source>
</evidence>
<feature type="binding site" evidence="9">
    <location>
        <position position="206"/>
    </location>
    <ligand>
        <name>substrate</name>
    </ligand>
</feature>
<dbReference type="SUPFAM" id="SSF51735">
    <property type="entry name" value="NAD(P)-binding Rossmann-fold domains"/>
    <property type="match status" value="1"/>
</dbReference>
<dbReference type="AlphaFoldDB" id="A0A2S3ZWQ6"/>
<feature type="binding site" evidence="10">
    <location>
        <position position="30"/>
    </location>
    <ligand>
        <name>NAD(+)</name>
        <dbReference type="ChEBI" id="CHEBI:57540"/>
    </ligand>
</feature>
<dbReference type="GO" id="GO:0051287">
    <property type="term" value="F:NAD binding"/>
    <property type="evidence" value="ECO:0007669"/>
    <property type="project" value="InterPro"/>
</dbReference>
<dbReference type="Pfam" id="PF03721">
    <property type="entry name" value="UDPG_MGDP_dh_N"/>
    <property type="match status" value="1"/>
</dbReference>
<comment type="similarity">
    <text evidence="2 7">Belongs to the UDP-glucose/GDP-mannose dehydrogenase family.</text>
</comment>
<reference evidence="12 13" key="1">
    <citation type="submission" date="2018-01" db="EMBL/GenBank/DDBJ databases">
        <title>Arthrobacter sp. nov., from glaciers in China.</title>
        <authorList>
            <person name="Liu Q."/>
            <person name="Xin Y.-H."/>
        </authorList>
    </citation>
    <scope>NUCLEOTIDE SEQUENCE [LARGE SCALE GENOMIC DNA]</scope>
    <source>
        <strain evidence="12 13">HLT2-12-2</strain>
    </source>
</reference>
<dbReference type="GO" id="GO:0006065">
    <property type="term" value="P:UDP-glucuronate biosynthetic process"/>
    <property type="evidence" value="ECO:0007669"/>
    <property type="project" value="UniProtKB-UniPathway"/>
</dbReference>
<feature type="binding site" evidence="10">
    <location>
        <position position="35"/>
    </location>
    <ligand>
        <name>NAD(+)</name>
        <dbReference type="ChEBI" id="CHEBI:57540"/>
    </ligand>
</feature>
<gene>
    <name evidence="12" type="ORF">CVS27_09580</name>
</gene>
<feature type="domain" description="UDP-glucose/GDP-mannose dehydrogenase C-terminal" evidence="11">
    <location>
        <begin position="318"/>
        <end position="419"/>
    </location>
</feature>
<dbReference type="PANTHER" id="PTHR43750:SF3">
    <property type="entry name" value="UDP-GLUCOSE 6-DEHYDROGENASE TUAD"/>
    <property type="match status" value="1"/>
</dbReference>
<dbReference type="Proteomes" id="UP000237061">
    <property type="component" value="Unassembled WGS sequence"/>
</dbReference>
<evidence type="ECO:0000313" key="12">
    <source>
        <dbReference type="EMBL" id="POH73613.1"/>
    </source>
</evidence>
<evidence type="ECO:0000256" key="8">
    <source>
        <dbReference type="PIRSR" id="PIRSR500134-1"/>
    </source>
</evidence>
<dbReference type="PIRSF" id="PIRSF500134">
    <property type="entry name" value="UDPglc_DH_bac"/>
    <property type="match status" value="1"/>
</dbReference>
<dbReference type="SUPFAM" id="SSF48179">
    <property type="entry name" value="6-phosphogluconate dehydrogenase C-terminal domain-like"/>
    <property type="match status" value="1"/>
</dbReference>
<dbReference type="GO" id="GO:0000271">
    <property type="term" value="P:polysaccharide biosynthetic process"/>
    <property type="evidence" value="ECO:0007669"/>
    <property type="project" value="InterPro"/>
</dbReference>
<evidence type="ECO:0000259" key="11">
    <source>
        <dbReference type="SMART" id="SM00984"/>
    </source>
</evidence>
<feature type="active site" description="Nucleophile" evidence="8">
    <location>
        <position position="262"/>
    </location>
</feature>